<dbReference type="Proteomes" id="UP001652628">
    <property type="component" value="Chromosome 2"/>
</dbReference>
<dbReference type="Gene3D" id="3.30.420.10">
    <property type="entry name" value="Ribonuclease H-like superfamily/Ribonuclease H"/>
    <property type="match status" value="1"/>
</dbReference>
<dbReference type="InterPro" id="IPR036397">
    <property type="entry name" value="RNaseH_sf"/>
</dbReference>
<evidence type="ECO:0000313" key="2">
    <source>
        <dbReference type="Proteomes" id="UP001652628"/>
    </source>
</evidence>
<dbReference type="SUPFAM" id="SSF53098">
    <property type="entry name" value="Ribonuclease H-like"/>
    <property type="match status" value="1"/>
</dbReference>
<dbReference type="RefSeq" id="XP_070854703.1">
    <property type="nucleotide sequence ID" value="XM_070998602.1"/>
</dbReference>
<gene>
    <name evidence="3" type="primary">LOC139354378</name>
</gene>
<sequence length="266" mass="30034">MHQLSYNEDESFPIAAKIVRRDFYVDDTISGGDSVDEAAHLEVVQDLTTDSFIAALRRFISLIGSPRTIWSDNTTNFIGAKIVLGELKELFLSEQHTASISSVCLADGIDWKFIPPRAPRLGVKSAKFHFYRVVGASILAIDELKTLAYEISAIPNSRPLCLISENAESLEVLTPAHFLKGSSCNKFPEPDITHLRESRLSRWQRVTQMQQHFWKRCSSEYLSLLQERSKWRVETSNIKVGSIVLLKNGERSHKSSYGPYRSGSDQ</sequence>
<dbReference type="Pfam" id="PF18701">
    <property type="entry name" value="DUF5641"/>
    <property type="match status" value="1"/>
</dbReference>
<protein>
    <recommendedName>
        <fullName evidence="1">DUF5641 domain-containing protein</fullName>
    </recommendedName>
</protein>
<name>A0ABM4TXM7_DROSZ</name>
<dbReference type="GeneID" id="139354378"/>
<feature type="domain" description="DUF5641" evidence="1">
    <location>
        <begin position="201"/>
        <end position="250"/>
    </location>
</feature>
<dbReference type="PANTHER" id="PTHR47331">
    <property type="entry name" value="PHD-TYPE DOMAIN-CONTAINING PROTEIN"/>
    <property type="match status" value="1"/>
</dbReference>
<evidence type="ECO:0000313" key="3">
    <source>
        <dbReference type="RefSeq" id="XP_070854703.1"/>
    </source>
</evidence>
<dbReference type="InterPro" id="IPR012337">
    <property type="entry name" value="RNaseH-like_sf"/>
</dbReference>
<evidence type="ECO:0000259" key="1">
    <source>
        <dbReference type="Pfam" id="PF18701"/>
    </source>
</evidence>
<reference evidence="3" key="1">
    <citation type="submission" date="2025-08" db="UniProtKB">
        <authorList>
            <consortium name="RefSeq"/>
        </authorList>
    </citation>
    <scope>IDENTIFICATION</scope>
</reference>
<organism evidence="2 3">
    <name type="scientific">Drosophila suzukii</name>
    <name type="common">Spotted-wing drosophila fruit fly</name>
    <dbReference type="NCBI Taxonomy" id="28584"/>
    <lineage>
        <taxon>Eukaryota</taxon>
        <taxon>Metazoa</taxon>
        <taxon>Ecdysozoa</taxon>
        <taxon>Arthropoda</taxon>
        <taxon>Hexapoda</taxon>
        <taxon>Insecta</taxon>
        <taxon>Pterygota</taxon>
        <taxon>Neoptera</taxon>
        <taxon>Endopterygota</taxon>
        <taxon>Diptera</taxon>
        <taxon>Brachycera</taxon>
        <taxon>Muscomorpha</taxon>
        <taxon>Ephydroidea</taxon>
        <taxon>Drosophilidae</taxon>
        <taxon>Drosophila</taxon>
        <taxon>Sophophora</taxon>
    </lineage>
</organism>
<accession>A0ABM4TXM7</accession>
<proteinExistence type="predicted"/>
<keyword evidence="2" id="KW-1185">Reference proteome</keyword>
<dbReference type="InterPro" id="IPR040676">
    <property type="entry name" value="DUF5641"/>
</dbReference>